<name>A0ABW2Y3Q2_9BIFI</name>
<proteinExistence type="predicted"/>
<reference evidence="2" key="1">
    <citation type="journal article" date="2019" name="Int. J. Syst. Evol. Microbiol.">
        <title>The Global Catalogue of Microorganisms (GCM) 10K type strain sequencing project: providing services to taxonomists for standard genome sequencing and annotation.</title>
        <authorList>
            <consortium name="The Broad Institute Genomics Platform"/>
            <consortium name="The Broad Institute Genome Sequencing Center for Infectious Disease"/>
            <person name="Wu L."/>
            <person name="Ma J."/>
        </authorList>
    </citation>
    <scope>NUCLEOTIDE SEQUENCE [LARGE SCALE GENOMIC DNA]</scope>
    <source>
        <strain evidence="2">CCM 8604</strain>
    </source>
</reference>
<evidence type="ECO:0000313" key="1">
    <source>
        <dbReference type="EMBL" id="MFD0704403.1"/>
    </source>
</evidence>
<dbReference type="RefSeq" id="WP_377937875.1">
    <property type="nucleotide sequence ID" value="NZ_JBHTHQ010000011.1"/>
</dbReference>
<dbReference type="Proteomes" id="UP001597036">
    <property type="component" value="Unassembled WGS sequence"/>
</dbReference>
<evidence type="ECO:0000313" key="2">
    <source>
        <dbReference type="Proteomes" id="UP001597036"/>
    </source>
</evidence>
<accession>A0ABW2Y3Q2</accession>
<organism evidence="1 2">
    <name type="scientific">Alloscardovia venturai</name>
    <dbReference type="NCBI Taxonomy" id="1769421"/>
    <lineage>
        <taxon>Bacteria</taxon>
        <taxon>Bacillati</taxon>
        <taxon>Actinomycetota</taxon>
        <taxon>Actinomycetes</taxon>
        <taxon>Bifidobacteriales</taxon>
        <taxon>Bifidobacteriaceae</taxon>
        <taxon>Alloscardovia</taxon>
    </lineage>
</organism>
<protein>
    <submittedName>
        <fullName evidence="1">Uncharacterized protein</fullName>
    </submittedName>
</protein>
<keyword evidence="2" id="KW-1185">Reference proteome</keyword>
<gene>
    <name evidence="1" type="ORF">ACFQY8_01370</name>
</gene>
<sequence length="194" mass="22877">MIAPMYKVYPTKNPDALFTMFPDGFEIEQIYTTANNQSFDLDVFGKSENHSITGELSRYHDDDGYIKISDVSYQDGHFVFSNPKAAKDWPLSGFLFQRFTLNQKLLNTLNVERPTSGFYYNFQIGEWDMEYDLKSSKVCRLFDLEDNNIKHFVLSGEDWTIDQKRPEIRPFVKKISFDFTDNTYYSERIEQEIL</sequence>
<comment type="caution">
    <text evidence="1">The sequence shown here is derived from an EMBL/GenBank/DDBJ whole genome shotgun (WGS) entry which is preliminary data.</text>
</comment>
<dbReference type="EMBL" id="JBHTHQ010000011">
    <property type="protein sequence ID" value="MFD0704403.1"/>
    <property type="molecule type" value="Genomic_DNA"/>
</dbReference>